<sequence length="194" mass="19574">MPTTPAAPVARSATVFGLYLAAAAVAAALPLARLPGDGQTLVTCIVLVVAFAAGAMLVKSRTIVHFVSLVAAAHLVILTGLAAHSALLAATGDRVTATVTARAIVKGPHHAITYRYSLRTPGHVPIPGGLLEDSDEFGVGDTVEVVTNGRVNPKTTGEVAAARPLGIAAAVALVATLLSCLAIGRIFPKEPPPA</sequence>
<evidence type="ECO:0000313" key="3">
    <source>
        <dbReference type="Proteomes" id="UP001602245"/>
    </source>
</evidence>
<dbReference type="EMBL" id="JBIAZU010000001">
    <property type="protein sequence ID" value="MFF5288310.1"/>
    <property type="molecule type" value="Genomic_DNA"/>
</dbReference>
<gene>
    <name evidence="2" type="ORF">ACFY35_02660</name>
</gene>
<feature type="transmembrane region" description="Helical" evidence="1">
    <location>
        <begin position="63"/>
        <end position="83"/>
    </location>
</feature>
<feature type="transmembrane region" description="Helical" evidence="1">
    <location>
        <begin position="38"/>
        <end position="58"/>
    </location>
</feature>
<comment type="caution">
    <text evidence="2">The sequence shown here is derived from an EMBL/GenBank/DDBJ whole genome shotgun (WGS) entry which is preliminary data.</text>
</comment>
<evidence type="ECO:0008006" key="4">
    <source>
        <dbReference type="Google" id="ProtNLM"/>
    </source>
</evidence>
<feature type="transmembrane region" description="Helical" evidence="1">
    <location>
        <begin position="165"/>
        <end position="187"/>
    </location>
</feature>
<reference evidence="2 3" key="1">
    <citation type="submission" date="2024-10" db="EMBL/GenBank/DDBJ databases">
        <title>The Natural Products Discovery Center: Release of the First 8490 Sequenced Strains for Exploring Actinobacteria Biosynthetic Diversity.</title>
        <authorList>
            <person name="Kalkreuter E."/>
            <person name="Kautsar S.A."/>
            <person name="Yang D."/>
            <person name="Bader C.D."/>
            <person name="Teijaro C.N."/>
            <person name="Fluegel L."/>
            <person name="Davis C.M."/>
            <person name="Simpson J.R."/>
            <person name="Lauterbach L."/>
            <person name="Steele A.D."/>
            <person name="Gui C."/>
            <person name="Meng S."/>
            <person name="Li G."/>
            <person name="Viehrig K."/>
            <person name="Ye F."/>
            <person name="Su P."/>
            <person name="Kiefer A.F."/>
            <person name="Nichols A."/>
            <person name="Cepeda A.J."/>
            <person name="Yan W."/>
            <person name="Fan B."/>
            <person name="Jiang Y."/>
            <person name="Adhikari A."/>
            <person name="Zheng C.-J."/>
            <person name="Schuster L."/>
            <person name="Cowan T.M."/>
            <person name="Smanski M.J."/>
            <person name="Chevrette M.G."/>
            <person name="De Carvalho L.P.S."/>
            <person name="Shen B."/>
        </authorList>
    </citation>
    <scope>NUCLEOTIDE SEQUENCE [LARGE SCALE GENOMIC DNA]</scope>
    <source>
        <strain evidence="2 3">NPDC000087</strain>
    </source>
</reference>
<proteinExistence type="predicted"/>
<dbReference type="RefSeq" id="WP_020511351.1">
    <property type="nucleotide sequence ID" value="NZ_JBIAZU010000001.1"/>
</dbReference>
<keyword evidence="1" id="KW-0472">Membrane</keyword>
<evidence type="ECO:0000256" key="1">
    <source>
        <dbReference type="SAM" id="Phobius"/>
    </source>
</evidence>
<protein>
    <recommendedName>
        <fullName evidence="4">DUF4131 domain-containing protein</fullName>
    </recommendedName>
</protein>
<keyword evidence="3" id="KW-1185">Reference proteome</keyword>
<evidence type="ECO:0000313" key="2">
    <source>
        <dbReference type="EMBL" id="MFF5288310.1"/>
    </source>
</evidence>
<dbReference type="Proteomes" id="UP001602245">
    <property type="component" value="Unassembled WGS sequence"/>
</dbReference>
<keyword evidence="1" id="KW-0812">Transmembrane</keyword>
<accession>A0ABW6W701</accession>
<name>A0ABW6W701_9ACTN</name>
<keyword evidence="1" id="KW-1133">Transmembrane helix</keyword>
<organism evidence="2 3">
    <name type="scientific">Paractinoplanes globisporus</name>
    <dbReference type="NCBI Taxonomy" id="113565"/>
    <lineage>
        <taxon>Bacteria</taxon>
        <taxon>Bacillati</taxon>
        <taxon>Actinomycetota</taxon>
        <taxon>Actinomycetes</taxon>
        <taxon>Micromonosporales</taxon>
        <taxon>Micromonosporaceae</taxon>
        <taxon>Paractinoplanes</taxon>
    </lineage>
</organism>